<proteinExistence type="predicted"/>
<accession>A0ACB8FKI7</accession>
<evidence type="ECO:0000313" key="1">
    <source>
        <dbReference type="EMBL" id="KAH8005752.1"/>
    </source>
</evidence>
<evidence type="ECO:0000313" key="2">
    <source>
        <dbReference type="Proteomes" id="UP000827872"/>
    </source>
</evidence>
<dbReference type="Proteomes" id="UP000827872">
    <property type="component" value="Linkage Group LG04"/>
</dbReference>
<reference evidence="1" key="1">
    <citation type="submission" date="2021-08" db="EMBL/GenBank/DDBJ databases">
        <title>The first chromosome-level gecko genome reveals the dynamic sex chromosomes of Neotropical dwarf geckos (Sphaerodactylidae: Sphaerodactylus).</title>
        <authorList>
            <person name="Pinto B.J."/>
            <person name="Keating S.E."/>
            <person name="Gamble T."/>
        </authorList>
    </citation>
    <scope>NUCLEOTIDE SEQUENCE</scope>
    <source>
        <strain evidence="1">TG3544</strain>
    </source>
</reference>
<gene>
    <name evidence="1" type="ORF">K3G42_031072</name>
</gene>
<name>A0ACB8FKI7_9SAUR</name>
<dbReference type="EMBL" id="CM037617">
    <property type="protein sequence ID" value="KAH8005752.1"/>
    <property type="molecule type" value="Genomic_DNA"/>
</dbReference>
<sequence>MPSRLRCTATNKAGSQGTLSTPPAQDSRLHGDGRDGANLRETQEATLNEVADERGPTDFLKRAQDEPAEENLRQKCWRCQCSGEQSNAVARPSQFYVSFAW</sequence>
<keyword evidence="2" id="KW-1185">Reference proteome</keyword>
<organism evidence="1 2">
    <name type="scientific">Sphaerodactylus townsendi</name>
    <dbReference type="NCBI Taxonomy" id="933632"/>
    <lineage>
        <taxon>Eukaryota</taxon>
        <taxon>Metazoa</taxon>
        <taxon>Chordata</taxon>
        <taxon>Craniata</taxon>
        <taxon>Vertebrata</taxon>
        <taxon>Euteleostomi</taxon>
        <taxon>Lepidosauria</taxon>
        <taxon>Squamata</taxon>
        <taxon>Bifurcata</taxon>
        <taxon>Gekkota</taxon>
        <taxon>Sphaerodactylidae</taxon>
        <taxon>Sphaerodactylus</taxon>
    </lineage>
</organism>
<comment type="caution">
    <text evidence="1">The sequence shown here is derived from an EMBL/GenBank/DDBJ whole genome shotgun (WGS) entry which is preliminary data.</text>
</comment>
<protein>
    <submittedName>
        <fullName evidence="1">Uncharacterized protein</fullName>
    </submittedName>
</protein>